<dbReference type="PANTHER" id="PTHR13554:SF10">
    <property type="entry name" value="26S PROTEASOME NON-ATPASE REGULATORY SUBUNIT 5"/>
    <property type="match status" value="1"/>
</dbReference>
<dbReference type="PANTHER" id="PTHR13554">
    <property type="entry name" value="26S PROTEASOME NON-ATPASE REGULATORY SUBUNIT 5-RELATED"/>
    <property type="match status" value="1"/>
</dbReference>
<evidence type="ECO:0000313" key="3">
    <source>
        <dbReference type="EMBL" id="KAG7174937.1"/>
    </source>
</evidence>
<gene>
    <name evidence="3" type="primary">Psmd5-L</name>
    <name evidence="3" type="ORF">Hamer_G015136</name>
</gene>
<dbReference type="Proteomes" id="UP000747542">
    <property type="component" value="Unassembled WGS sequence"/>
</dbReference>
<dbReference type="GO" id="GO:0000502">
    <property type="term" value="C:proteasome complex"/>
    <property type="evidence" value="ECO:0007669"/>
    <property type="project" value="UniProtKB-KW"/>
</dbReference>
<dbReference type="GO" id="GO:0043248">
    <property type="term" value="P:proteasome assembly"/>
    <property type="evidence" value="ECO:0007669"/>
    <property type="project" value="InterPro"/>
</dbReference>
<dbReference type="EMBL" id="JAHLQT010006356">
    <property type="protein sequence ID" value="KAG7174937.1"/>
    <property type="molecule type" value="Genomic_DNA"/>
</dbReference>
<evidence type="ECO:0000256" key="1">
    <source>
        <dbReference type="ARBA" id="ARBA00006823"/>
    </source>
</evidence>
<comment type="similarity">
    <text evidence="1">Belongs to the proteasome subunit S5B/HSM3 family.</text>
</comment>
<name>A0A8J5N844_HOMAM</name>
<dbReference type="InterPro" id="IPR019538">
    <property type="entry name" value="PSMD5"/>
</dbReference>
<keyword evidence="4" id="KW-1185">Reference proteome</keyword>
<dbReference type="SUPFAM" id="SSF48371">
    <property type="entry name" value="ARM repeat"/>
    <property type="match status" value="1"/>
</dbReference>
<dbReference type="Pfam" id="PF10508">
    <property type="entry name" value="Proteasom_PSMB"/>
    <property type="match status" value="1"/>
</dbReference>
<evidence type="ECO:0000256" key="2">
    <source>
        <dbReference type="ARBA" id="ARBA00014933"/>
    </source>
</evidence>
<dbReference type="AlphaFoldDB" id="A0A8J5N844"/>
<reference evidence="3" key="1">
    <citation type="journal article" date="2021" name="Sci. Adv.">
        <title>The American lobster genome reveals insights on longevity, neural, and immune adaptations.</title>
        <authorList>
            <person name="Polinski J.M."/>
            <person name="Zimin A.V."/>
            <person name="Clark K.F."/>
            <person name="Kohn A.B."/>
            <person name="Sadowski N."/>
            <person name="Timp W."/>
            <person name="Ptitsyn A."/>
            <person name="Khanna P."/>
            <person name="Romanova D.Y."/>
            <person name="Williams P."/>
            <person name="Greenwood S.J."/>
            <person name="Moroz L.L."/>
            <person name="Walt D.R."/>
            <person name="Bodnar A.G."/>
        </authorList>
    </citation>
    <scope>NUCLEOTIDE SEQUENCE</scope>
    <source>
        <strain evidence="3">GMGI-L3</strain>
    </source>
</reference>
<dbReference type="GO" id="GO:0005829">
    <property type="term" value="C:cytosol"/>
    <property type="evidence" value="ECO:0007669"/>
    <property type="project" value="TreeGrafter"/>
</dbReference>
<protein>
    <recommendedName>
        <fullName evidence="2">26S proteasome non-ATPase regulatory subunit 5</fullName>
    </recommendedName>
</protein>
<keyword evidence="3" id="KW-0647">Proteasome</keyword>
<dbReference type="InterPro" id="IPR016024">
    <property type="entry name" value="ARM-type_fold"/>
</dbReference>
<proteinExistence type="inferred from homology"/>
<accession>A0A8J5N844</accession>
<sequence>MQEVMSKSDIYRFNVYEFIVQVCLLGDMSLGVVSNSGLLDRLTGEVTTGDILTQLNALELLTPLVLNPSGMVLLDRGGVIAKLQYLLSLAETDPMTALLMPGLIKFFGNMGHSRPRQMIKENSSVVVMILRLAAGSLDLGDPTLQLVAIQTVAHIGSSPAGKLALAKFKTEMDEVMDVLGSRMRVAPTEQRICVLEALTQLFSVQIEYQTEELTGLLELWWASVGGVNLEKVVAVARQPFMDLHCAALGLLNTLANMPWGQRLICYEPGLIEYILDRTTESEKLGKECKWTVVETLVKSPSTSSIFTENHMSQLEKYFNQGPFYVEAQVEVAVEGLN</sequence>
<comment type="caution">
    <text evidence="3">The sequence shown here is derived from an EMBL/GenBank/DDBJ whole genome shotgun (WGS) entry which is preliminary data.</text>
</comment>
<evidence type="ECO:0000313" key="4">
    <source>
        <dbReference type="Proteomes" id="UP000747542"/>
    </source>
</evidence>
<organism evidence="3 4">
    <name type="scientific">Homarus americanus</name>
    <name type="common">American lobster</name>
    <dbReference type="NCBI Taxonomy" id="6706"/>
    <lineage>
        <taxon>Eukaryota</taxon>
        <taxon>Metazoa</taxon>
        <taxon>Ecdysozoa</taxon>
        <taxon>Arthropoda</taxon>
        <taxon>Crustacea</taxon>
        <taxon>Multicrustacea</taxon>
        <taxon>Malacostraca</taxon>
        <taxon>Eumalacostraca</taxon>
        <taxon>Eucarida</taxon>
        <taxon>Decapoda</taxon>
        <taxon>Pleocyemata</taxon>
        <taxon>Astacidea</taxon>
        <taxon>Nephropoidea</taxon>
        <taxon>Nephropidae</taxon>
        <taxon>Homarus</taxon>
    </lineage>
</organism>